<dbReference type="Pfam" id="PF24694">
    <property type="entry name" value="LNS2_PITM1-3"/>
    <property type="match status" value="1"/>
</dbReference>
<dbReference type="Pfam" id="PF00907">
    <property type="entry name" value="T-box"/>
    <property type="match status" value="1"/>
</dbReference>
<comment type="caution">
    <text evidence="13">The sequence shown here is derived from an EMBL/GenBank/DDBJ whole genome shotgun (WGS) entry which is preliminary data.</text>
</comment>
<dbReference type="PROSITE" id="PS50252">
    <property type="entry name" value="TBOX_3"/>
    <property type="match status" value="1"/>
</dbReference>
<feature type="compositionally biased region" description="Low complexity" evidence="10">
    <location>
        <begin position="1267"/>
        <end position="1314"/>
    </location>
</feature>
<dbReference type="InterPro" id="IPR004177">
    <property type="entry name" value="DDHD_dom"/>
</dbReference>
<dbReference type="GO" id="GO:0003700">
    <property type="term" value="F:DNA-binding transcription factor activity"/>
    <property type="evidence" value="ECO:0007669"/>
    <property type="project" value="InterPro"/>
</dbReference>
<dbReference type="GO" id="GO:0005634">
    <property type="term" value="C:nucleus"/>
    <property type="evidence" value="ECO:0007669"/>
    <property type="project" value="UniProtKB-SubCell"/>
</dbReference>
<feature type="domain" description="T-box" evidence="11">
    <location>
        <begin position="919"/>
        <end position="1106"/>
    </location>
</feature>
<dbReference type="GO" id="GO:0008526">
    <property type="term" value="F:phosphatidylinositol transfer activity"/>
    <property type="evidence" value="ECO:0007669"/>
    <property type="project" value="TreeGrafter"/>
</dbReference>
<dbReference type="InterPro" id="IPR002070">
    <property type="entry name" value="TF_Brachyury"/>
</dbReference>
<dbReference type="SMART" id="SM00425">
    <property type="entry name" value="TBOX"/>
    <property type="match status" value="1"/>
</dbReference>
<dbReference type="InterPro" id="IPR018186">
    <property type="entry name" value="TF_T-box_CS"/>
</dbReference>
<keyword evidence="7" id="KW-0804">Transcription</keyword>
<dbReference type="PRINTS" id="PR00937">
    <property type="entry name" value="TBOX"/>
</dbReference>
<feature type="region of interest" description="Disordered" evidence="10">
    <location>
        <begin position="835"/>
        <end position="881"/>
    </location>
</feature>
<evidence type="ECO:0000256" key="10">
    <source>
        <dbReference type="SAM" id="MobiDB-lite"/>
    </source>
</evidence>
<evidence type="ECO:0000256" key="7">
    <source>
        <dbReference type="ARBA" id="ARBA00023163"/>
    </source>
</evidence>
<evidence type="ECO:0000256" key="5">
    <source>
        <dbReference type="ARBA" id="ARBA00023015"/>
    </source>
</evidence>
<name>A0AA35TFY9_GEOBA</name>
<feature type="compositionally biased region" description="Low complexity" evidence="10">
    <location>
        <begin position="229"/>
        <end position="244"/>
    </location>
</feature>
<accession>A0AA35TFY9</accession>
<comment type="similarity">
    <text evidence="2">Belongs to the PtdIns transfer protein family. PI transfer class IIA subfamily.</text>
</comment>
<keyword evidence="4" id="KW-0106">Calcium</keyword>
<dbReference type="PANTHER" id="PTHR10658:SF81">
    <property type="entry name" value="PROTEIN RETINAL DEGENERATION B"/>
    <property type="match status" value="1"/>
</dbReference>
<feature type="compositionally biased region" description="Low complexity" evidence="10">
    <location>
        <begin position="255"/>
        <end position="270"/>
    </location>
</feature>
<sequence length="1321" mass="143842">MTLFSYISTFLSAYSCSSPVPLETASGAEDSEEEYEEAQGQETDSLPLSSSMNSISSGEDMASAPAVGEAPETHGVDILLLVIQGGVTVQRDSSLGRSIDFRTFSSNLANVAELHFHSAAGRWALRQVPCPDLTTHAYQILCQVNPVPVSLDSLVVEPSLRPSSPPSPSSSSTFPTHLPVAVVPLLTTQSPGVYQEFLQSPEGHGFSGQVCLITDCMGSVAAYDILTSRPSSLSPSPTSPISHSLGVPGQRRTHSSSPHPSSSSAPSTPHLNRYFSVELPPVPRPLSSSNRKHSSSLTPLPLTTLTPSTPHRTTSVGFDFDFDVTHFFCLGSPLGLVLASRQMTRSHHGAAAPLPPPRPSCLGFYNLSYPHDPMSSRVEPLLDQRFSQLSPATVPVYRLHPKGLAEPSTLHGAVSKHPHLFAVRRLAGGAHSLNRKKSISAECVITVEEEGVIPATPTHLEDLMPFSVWWSRHRLDYLLESPLTSSSHDYLPLTAITHVIHSSYWEAKQIVSFVLRQVLHHNSTCIVRGWEEGREERVFIPPQRTEKWSRKRTAMKIKRLSPNHRVNDVLCLGAGPSASLHGKFEYGPLGMVSLVKELVDVYLLVQTGRANSWQHLDTMATDKHGRASYTITRRLPVGVHPIKLLVRGDHTTAGCNLFIMPPHTEAVVFSLDGALADNFSLSGKTMKCKPGAVQVASHWRDLGYLLVYLTGRPDVQKDTIMKFLAANGFPLGVVACADSITDPHLKTLYLARLIKEAKMIIQTAYGSHRHLSVFTELGLQRDQIYILCRKTNRKEAEDCQVIGGYVEHVQELVKQGQRPALSSVIPLLGKHTCFALPGNQRPEGRRRKTRTEVKSESDGSPDKSQLGTDAGEEAASSIASSHQDAEVVSVKTVAETGCMVTTYKSTGESVARNGVKVMLHSRDLWAKFHKSTTEMIITKAGRRMFPVIKISVSNLEPETKYIIAMDIVPVADNRYKFHDSEWVVTGKAEPTSPGRLYIHPDSPAPGAVWEKQIVSFQKLKITNNNLDQLGYLILNSMHKYQPRVHVVKTTGEKDQLKEFPQSSAGSDSFSTHIFEETQFMGVTAYQNQQITQLKIEYNPFAKGFRGCELAGPRRSGPGSSPPPTDTDPFFVRDLGLYSQAHVMPGHQHLYPPDTSTLSYRAPLGLSARHPAHLSPPYQISSSAAGSSGSGGPSLPQLPHQYPQPPHFPYTPSTNPGNTYSASPAFQSRQNLPYSVLQPLPTYLSGLPPHTVGYVSPATSAYSALAQGSSGSAGQASGAAAFPSSAESFSPAPQGQQPPSDPQQQQPTNPPQGWNPNPPNYP</sequence>
<dbReference type="Pfam" id="PF24695">
    <property type="entry name" value="PITM1-3"/>
    <property type="match status" value="1"/>
</dbReference>
<dbReference type="PROSITE" id="PS51043">
    <property type="entry name" value="DDHD"/>
    <property type="match status" value="1"/>
</dbReference>
<dbReference type="Proteomes" id="UP001174909">
    <property type="component" value="Unassembled WGS sequence"/>
</dbReference>
<keyword evidence="3" id="KW-0597">Phosphoprotein</keyword>
<feature type="region of interest" description="Disordered" evidence="10">
    <location>
        <begin position="1267"/>
        <end position="1321"/>
    </location>
</feature>
<reference evidence="13" key="1">
    <citation type="submission" date="2023-03" db="EMBL/GenBank/DDBJ databases">
        <authorList>
            <person name="Steffen K."/>
            <person name="Cardenas P."/>
        </authorList>
    </citation>
    <scope>NUCLEOTIDE SEQUENCE</scope>
</reference>
<proteinExistence type="inferred from homology"/>
<dbReference type="Pfam" id="PF02862">
    <property type="entry name" value="DDHD"/>
    <property type="match status" value="1"/>
</dbReference>
<dbReference type="InterPro" id="IPR046360">
    <property type="entry name" value="T-box_DNA-bd"/>
</dbReference>
<dbReference type="GO" id="GO:0035091">
    <property type="term" value="F:phosphatidylinositol binding"/>
    <property type="evidence" value="ECO:0007669"/>
    <property type="project" value="TreeGrafter"/>
</dbReference>
<dbReference type="Gene3D" id="2.60.40.820">
    <property type="entry name" value="Transcription factor, T-box"/>
    <property type="match status" value="1"/>
</dbReference>
<feature type="region of interest" description="Disordered" evidence="10">
    <location>
        <begin position="1108"/>
        <end position="1130"/>
    </location>
</feature>
<dbReference type="InterPro" id="IPR008967">
    <property type="entry name" value="p53-like_TF_DNA-bd_sf"/>
</dbReference>
<dbReference type="GO" id="GO:0046872">
    <property type="term" value="F:metal ion binding"/>
    <property type="evidence" value="ECO:0007669"/>
    <property type="project" value="InterPro"/>
</dbReference>
<evidence type="ECO:0000256" key="1">
    <source>
        <dbReference type="ARBA" id="ARBA00004123"/>
    </source>
</evidence>
<dbReference type="InterPro" id="IPR001666">
    <property type="entry name" value="PI_transfer"/>
</dbReference>
<dbReference type="GO" id="GO:0003677">
    <property type="term" value="F:DNA binding"/>
    <property type="evidence" value="ECO:0007669"/>
    <property type="project" value="UniProtKB-UniRule"/>
</dbReference>
<gene>
    <name evidence="13" type="ORF">GBAR_LOCUS26098</name>
</gene>
<evidence type="ECO:0000256" key="2">
    <source>
        <dbReference type="ARBA" id="ARBA00010316"/>
    </source>
</evidence>
<evidence type="ECO:0000259" key="11">
    <source>
        <dbReference type="PROSITE" id="PS50252"/>
    </source>
</evidence>
<feature type="compositionally biased region" description="Low complexity" evidence="10">
    <location>
        <begin position="1180"/>
        <end position="1200"/>
    </location>
</feature>
<dbReference type="SUPFAM" id="SSF56784">
    <property type="entry name" value="HAD-like"/>
    <property type="match status" value="1"/>
</dbReference>
<dbReference type="GO" id="GO:0045893">
    <property type="term" value="P:positive regulation of DNA-templated transcription"/>
    <property type="evidence" value="ECO:0007669"/>
    <property type="project" value="InterPro"/>
</dbReference>
<evidence type="ECO:0000256" key="8">
    <source>
        <dbReference type="ARBA" id="ARBA00023242"/>
    </source>
</evidence>
<evidence type="ECO:0000256" key="6">
    <source>
        <dbReference type="ARBA" id="ARBA00023125"/>
    </source>
</evidence>
<feature type="compositionally biased region" description="Low complexity" evidence="10">
    <location>
        <begin position="40"/>
        <end position="57"/>
    </location>
</feature>
<dbReference type="SMART" id="SM00775">
    <property type="entry name" value="LNS2"/>
    <property type="match status" value="1"/>
</dbReference>
<dbReference type="InterPro" id="IPR036412">
    <property type="entry name" value="HAD-like_sf"/>
</dbReference>
<dbReference type="GO" id="GO:0005737">
    <property type="term" value="C:cytoplasm"/>
    <property type="evidence" value="ECO:0007669"/>
    <property type="project" value="TreeGrafter"/>
</dbReference>
<evidence type="ECO:0000256" key="3">
    <source>
        <dbReference type="ARBA" id="ARBA00022553"/>
    </source>
</evidence>
<comment type="subcellular location">
    <subcellularLocation>
        <location evidence="1 9">Nucleus</location>
    </subcellularLocation>
</comment>
<protein>
    <submittedName>
        <fullName evidence="13">Protein retinal degeneration B</fullName>
    </submittedName>
</protein>
<dbReference type="SUPFAM" id="SSF49417">
    <property type="entry name" value="p53-like transcription factors"/>
    <property type="match status" value="1"/>
</dbReference>
<keyword evidence="5" id="KW-0805">Transcription regulation</keyword>
<evidence type="ECO:0000256" key="9">
    <source>
        <dbReference type="PROSITE-ProRule" id="PRU00201"/>
    </source>
</evidence>
<dbReference type="PRINTS" id="PR00938">
    <property type="entry name" value="BRACHYURY"/>
</dbReference>
<dbReference type="EMBL" id="CASHTH010003622">
    <property type="protein sequence ID" value="CAI8047248.1"/>
    <property type="molecule type" value="Genomic_DNA"/>
</dbReference>
<comment type="caution">
    <text evidence="9">Lacks conserved residue(s) required for the propagation of feature annotation.</text>
</comment>
<dbReference type="FunFam" id="2.60.40.820:FF:000007">
    <property type="entry name" value="T-box transcription factor"/>
    <property type="match status" value="1"/>
</dbReference>
<evidence type="ECO:0000313" key="13">
    <source>
        <dbReference type="EMBL" id="CAI8047248.1"/>
    </source>
</evidence>
<feature type="region of interest" description="Disordered" evidence="10">
    <location>
        <begin position="229"/>
        <end position="310"/>
    </location>
</feature>
<evidence type="ECO:0000259" key="12">
    <source>
        <dbReference type="PROSITE" id="PS51043"/>
    </source>
</evidence>
<dbReference type="GO" id="GO:0008525">
    <property type="term" value="F:phosphatidylcholine transporter activity"/>
    <property type="evidence" value="ECO:0007669"/>
    <property type="project" value="TreeGrafter"/>
</dbReference>
<dbReference type="PROSITE" id="PS01283">
    <property type="entry name" value="TBOX_1"/>
    <property type="match status" value="1"/>
</dbReference>
<dbReference type="GO" id="GO:0031210">
    <property type="term" value="F:phosphatidylcholine binding"/>
    <property type="evidence" value="ECO:0007669"/>
    <property type="project" value="TreeGrafter"/>
</dbReference>
<feature type="compositionally biased region" description="Polar residues" evidence="10">
    <location>
        <begin position="1214"/>
        <end position="1224"/>
    </location>
</feature>
<feature type="compositionally biased region" description="Basic and acidic residues" evidence="10">
    <location>
        <begin position="850"/>
        <end position="861"/>
    </location>
</feature>
<dbReference type="SMART" id="SM01127">
    <property type="entry name" value="DDHD"/>
    <property type="match status" value="1"/>
</dbReference>
<dbReference type="InterPro" id="IPR036960">
    <property type="entry name" value="T-box_sf"/>
</dbReference>
<dbReference type="InterPro" id="IPR031315">
    <property type="entry name" value="LNS2/PITP"/>
</dbReference>
<feature type="domain" description="DDHD" evidence="12">
    <location>
        <begin position="320"/>
        <end position="520"/>
    </location>
</feature>
<keyword evidence="14" id="KW-1185">Reference proteome</keyword>
<keyword evidence="8 9" id="KW-0539">Nucleus</keyword>
<evidence type="ECO:0000256" key="4">
    <source>
        <dbReference type="ARBA" id="ARBA00022837"/>
    </source>
</evidence>
<feature type="region of interest" description="Disordered" evidence="10">
    <location>
        <begin position="20"/>
        <end position="65"/>
    </location>
</feature>
<feature type="compositionally biased region" description="Low complexity" evidence="10">
    <location>
        <begin position="295"/>
        <end position="310"/>
    </location>
</feature>
<keyword evidence="6 9" id="KW-0238">DNA-binding</keyword>
<organism evidence="13 14">
    <name type="scientific">Geodia barretti</name>
    <name type="common">Barrett's horny sponge</name>
    <dbReference type="NCBI Taxonomy" id="519541"/>
    <lineage>
        <taxon>Eukaryota</taxon>
        <taxon>Metazoa</taxon>
        <taxon>Porifera</taxon>
        <taxon>Demospongiae</taxon>
        <taxon>Heteroscleromorpha</taxon>
        <taxon>Tetractinellida</taxon>
        <taxon>Astrophorina</taxon>
        <taxon>Geodiidae</taxon>
        <taxon>Geodia</taxon>
    </lineage>
</organism>
<dbReference type="PANTHER" id="PTHR10658">
    <property type="entry name" value="PHOSPHATIDYLINOSITOL TRANSFER PROTEIN"/>
    <property type="match status" value="1"/>
</dbReference>
<feature type="region of interest" description="Disordered" evidence="10">
    <location>
        <begin position="1170"/>
        <end position="1224"/>
    </location>
</feature>
<evidence type="ECO:0000313" key="14">
    <source>
        <dbReference type="Proteomes" id="UP001174909"/>
    </source>
</evidence>
<feature type="compositionally biased region" description="Acidic residues" evidence="10">
    <location>
        <begin position="29"/>
        <end position="39"/>
    </location>
</feature>